<dbReference type="Gene3D" id="1.10.10.10">
    <property type="entry name" value="Winged helix-like DNA-binding domain superfamily/Winged helix DNA-binding domain"/>
    <property type="match status" value="1"/>
</dbReference>
<dbReference type="SUPFAM" id="SSF88659">
    <property type="entry name" value="Sigma3 and sigma4 domains of RNA polymerase sigma factors"/>
    <property type="match status" value="1"/>
</dbReference>
<keyword evidence="3" id="KW-0731">Sigma factor</keyword>
<proteinExistence type="inferred from homology"/>
<evidence type="ECO:0000256" key="3">
    <source>
        <dbReference type="ARBA" id="ARBA00023082"/>
    </source>
</evidence>
<dbReference type="GO" id="GO:0003677">
    <property type="term" value="F:DNA binding"/>
    <property type="evidence" value="ECO:0007669"/>
    <property type="project" value="InterPro"/>
</dbReference>
<keyword evidence="2" id="KW-0805">Transcription regulation</keyword>
<reference evidence="7 8" key="1">
    <citation type="journal article" date="2009" name="Genome Res.">
        <title>Whole genome sequence of Desulfovibrio magneticus strain RS-1 revealed common gene clusters in magnetotactic bacteria.</title>
        <authorList>
            <person name="Nakazawa H."/>
            <person name="Arakaki A."/>
            <person name="Narita-Yamada S."/>
            <person name="Yashiro I."/>
            <person name="Jinno K."/>
            <person name="Aoki N."/>
            <person name="Tsuruyama A."/>
            <person name="Okamura Y."/>
            <person name="Tanikawa S."/>
            <person name="Fujita N."/>
            <person name="Takeyama H."/>
            <person name="Matsunaga T."/>
        </authorList>
    </citation>
    <scope>NUCLEOTIDE SEQUENCE [LARGE SCALE GENOMIC DNA]</scope>
    <source>
        <strain evidence="8">ATCC 700980 / DSM 13731 / RS-1</strain>
    </source>
</reference>
<evidence type="ECO:0000256" key="4">
    <source>
        <dbReference type="ARBA" id="ARBA00023163"/>
    </source>
</evidence>
<gene>
    <name evidence="7" type="ordered locus">DMR_14930</name>
</gene>
<evidence type="ECO:0000259" key="6">
    <source>
        <dbReference type="Pfam" id="PF08281"/>
    </source>
</evidence>
<keyword evidence="4" id="KW-0804">Transcription</keyword>
<dbReference type="OrthoDB" id="5511424at2"/>
<accession>C4XNK9</accession>
<dbReference type="Pfam" id="PF04542">
    <property type="entry name" value="Sigma70_r2"/>
    <property type="match status" value="1"/>
</dbReference>
<dbReference type="eggNOG" id="COG1595">
    <property type="taxonomic scope" value="Bacteria"/>
</dbReference>
<protein>
    <submittedName>
        <fullName evidence="7">RNA polymerase ECF-type sigma factor</fullName>
    </submittedName>
</protein>
<dbReference type="GO" id="GO:0016987">
    <property type="term" value="F:sigma factor activity"/>
    <property type="evidence" value="ECO:0007669"/>
    <property type="project" value="UniProtKB-KW"/>
</dbReference>
<dbReference type="InterPro" id="IPR039425">
    <property type="entry name" value="RNA_pol_sigma-70-like"/>
</dbReference>
<evidence type="ECO:0000256" key="2">
    <source>
        <dbReference type="ARBA" id="ARBA00023015"/>
    </source>
</evidence>
<evidence type="ECO:0000313" key="8">
    <source>
        <dbReference type="Proteomes" id="UP000009071"/>
    </source>
</evidence>
<dbReference type="SUPFAM" id="SSF88946">
    <property type="entry name" value="Sigma2 domain of RNA polymerase sigma factors"/>
    <property type="match status" value="1"/>
</dbReference>
<name>C4XNK9_SOLM1</name>
<dbReference type="PANTHER" id="PTHR43133">
    <property type="entry name" value="RNA POLYMERASE ECF-TYPE SIGMA FACTO"/>
    <property type="match status" value="1"/>
</dbReference>
<keyword evidence="8" id="KW-1185">Reference proteome</keyword>
<dbReference type="PANTHER" id="PTHR43133:SF51">
    <property type="entry name" value="RNA POLYMERASE SIGMA FACTOR"/>
    <property type="match status" value="1"/>
</dbReference>
<sequence length="188" mass="21253">MNYDDETQLIEDILDGEAAAYAVLVRRYQSPIHGLMSRMCRNPEDASDLTQEAFVVAYEKLEKFKVGARFFPWLYTLSLNIARDHLRKQGRVEIPASALHDGFMENIQDETADDALIEKIDSEKLFAAMDALGLETREVLILRYQEGLSIQDIADALKISVSAVKMRISRGLERLRVIFVDSIGGQEA</sequence>
<dbReference type="InterPro" id="IPR014284">
    <property type="entry name" value="RNA_pol_sigma-70_dom"/>
</dbReference>
<dbReference type="InterPro" id="IPR013325">
    <property type="entry name" value="RNA_pol_sigma_r2"/>
</dbReference>
<dbReference type="Proteomes" id="UP000009071">
    <property type="component" value="Chromosome"/>
</dbReference>
<dbReference type="InterPro" id="IPR007627">
    <property type="entry name" value="RNA_pol_sigma70_r2"/>
</dbReference>
<dbReference type="EMBL" id="AP010904">
    <property type="protein sequence ID" value="BAH74984.1"/>
    <property type="molecule type" value="Genomic_DNA"/>
</dbReference>
<dbReference type="GO" id="GO:0006352">
    <property type="term" value="P:DNA-templated transcription initiation"/>
    <property type="evidence" value="ECO:0007669"/>
    <property type="project" value="InterPro"/>
</dbReference>
<evidence type="ECO:0000256" key="1">
    <source>
        <dbReference type="ARBA" id="ARBA00010641"/>
    </source>
</evidence>
<organism evidence="7 8">
    <name type="scientific">Solidesulfovibrio magneticus (strain ATCC 700980 / DSM 13731 / RS-1)</name>
    <name type="common">Desulfovibrio magneticus</name>
    <dbReference type="NCBI Taxonomy" id="573370"/>
    <lineage>
        <taxon>Bacteria</taxon>
        <taxon>Pseudomonadati</taxon>
        <taxon>Thermodesulfobacteriota</taxon>
        <taxon>Desulfovibrionia</taxon>
        <taxon>Desulfovibrionales</taxon>
        <taxon>Desulfovibrionaceae</taxon>
        <taxon>Solidesulfovibrio</taxon>
    </lineage>
</organism>
<dbReference type="HOGENOM" id="CLU_047691_3_0_7"/>
<dbReference type="AlphaFoldDB" id="C4XNK9"/>
<evidence type="ECO:0000313" key="7">
    <source>
        <dbReference type="EMBL" id="BAH74984.1"/>
    </source>
</evidence>
<comment type="similarity">
    <text evidence="1">Belongs to the sigma-70 factor family. ECF subfamily.</text>
</comment>
<dbReference type="InterPro" id="IPR013249">
    <property type="entry name" value="RNA_pol_sigma70_r4_t2"/>
</dbReference>
<dbReference type="CDD" id="cd06171">
    <property type="entry name" value="Sigma70_r4"/>
    <property type="match status" value="1"/>
</dbReference>
<dbReference type="InterPro" id="IPR036388">
    <property type="entry name" value="WH-like_DNA-bd_sf"/>
</dbReference>
<evidence type="ECO:0000259" key="5">
    <source>
        <dbReference type="Pfam" id="PF04542"/>
    </source>
</evidence>
<dbReference type="Pfam" id="PF08281">
    <property type="entry name" value="Sigma70_r4_2"/>
    <property type="match status" value="1"/>
</dbReference>
<feature type="domain" description="RNA polymerase sigma factor 70 region 4 type 2" evidence="6">
    <location>
        <begin position="124"/>
        <end position="175"/>
    </location>
</feature>
<dbReference type="NCBIfam" id="TIGR02937">
    <property type="entry name" value="sigma70-ECF"/>
    <property type="match status" value="1"/>
</dbReference>
<dbReference type="KEGG" id="dma:DMR_14930"/>
<dbReference type="InterPro" id="IPR013324">
    <property type="entry name" value="RNA_pol_sigma_r3/r4-like"/>
</dbReference>
<dbReference type="STRING" id="573370.DMR_14930"/>
<dbReference type="Gene3D" id="1.10.1740.10">
    <property type="match status" value="1"/>
</dbReference>
<feature type="domain" description="RNA polymerase sigma-70 region 2" evidence="5">
    <location>
        <begin position="24"/>
        <end position="91"/>
    </location>
</feature>
<dbReference type="RefSeq" id="WP_015860192.1">
    <property type="nucleotide sequence ID" value="NC_012796.1"/>
</dbReference>